<feature type="transmembrane region" description="Helical" evidence="1">
    <location>
        <begin position="6"/>
        <end position="25"/>
    </location>
</feature>
<sequence length="77" mass="9392">MNVLYYIIFVVVMIYFILKCLYVVAAHNKHLQKFYCKIGWHCYYDDYIFLDYDGKNYYCKCKWCGKEGILDDQGKLF</sequence>
<evidence type="ECO:0000256" key="1">
    <source>
        <dbReference type="SAM" id="Phobius"/>
    </source>
</evidence>
<keyword evidence="1" id="KW-0812">Transmembrane</keyword>
<keyword evidence="1" id="KW-1133">Transmembrane helix</keyword>
<name>A0A8S5RBF0_9VIRU</name>
<evidence type="ECO:0000313" key="2">
    <source>
        <dbReference type="EMBL" id="DAE28750.1"/>
    </source>
</evidence>
<keyword evidence="1" id="KW-0472">Membrane</keyword>
<organism evidence="2">
    <name type="scientific">virus sp. ctmTa7</name>
    <dbReference type="NCBI Taxonomy" id="2828255"/>
    <lineage>
        <taxon>Viruses</taxon>
    </lineage>
</organism>
<dbReference type="EMBL" id="BK059091">
    <property type="protein sequence ID" value="DAE28750.1"/>
    <property type="molecule type" value="Genomic_DNA"/>
</dbReference>
<reference evidence="2" key="1">
    <citation type="journal article" date="2021" name="Proc. Natl. Acad. Sci. U.S.A.">
        <title>A Catalog of Tens of Thousands of Viruses from Human Metagenomes Reveals Hidden Associations with Chronic Diseases.</title>
        <authorList>
            <person name="Tisza M.J."/>
            <person name="Buck C.B."/>
        </authorList>
    </citation>
    <scope>NUCLEOTIDE SEQUENCE</scope>
    <source>
        <strain evidence="2">CtmTa7</strain>
    </source>
</reference>
<accession>A0A8S5RBF0</accession>
<proteinExistence type="predicted"/>
<protein>
    <submittedName>
        <fullName evidence="2">Uncharacterized protein</fullName>
    </submittedName>
</protein>